<dbReference type="EMBL" id="CP011390">
    <property type="protein sequence ID" value="ANE51971.1"/>
    <property type="molecule type" value="Genomic_DNA"/>
</dbReference>
<name>A0A172TXY5_9BACT</name>
<dbReference type="STRING" id="1492898.SY85_17200"/>
<keyword evidence="2" id="KW-1185">Reference proteome</keyword>
<accession>A0A172TXY5</accession>
<reference evidence="1 2" key="2">
    <citation type="journal article" date="2016" name="Int. J. Syst. Evol. Microbiol.">
        <title>Flavisolibacter tropicus sp. nov., isolated from tropical soil.</title>
        <authorList>
            <person name="Lee J.J."/>
            <person name="Kang M.S."/>
            <person name="Kim G.S."/>
            <person name="Lee C.S."/>
            <person name="Lim S."/>
            <person name="Lee J."/>
            <person name="Roh S.H."/>
            <person name="Kang H."/>
            <person name="Ha J.M."/>
            <person name="Bae S."/>
            <person name="Jung H.Y."/>
            <person name="Kim M.K."/>
        </authorList>
    </citation>
    <scope>NUCLEOTIDE SEQUENCE [LARGE SCALE GENOMIC DNA]</scope>
    <source>
        <strain evidence="1 2">LCS9</strain>
    </source>
</reference>
<reference evidence="2" key="1">
    <citation type="submission" date="2015-01" db="EMBL/GenBank/DDBJ databases">
        <title>Flavisolibacter sp./LCS9/ whole genome sequencing.</title>
        <authorList>
            <person name="Kim M.K."/>
            <person name="Srinivasan S."/>
            <person name="Lee J.-J."/>
        </authorList>
    </citation>
    <scope>NUCLEOTIDE SEQUENCE [LARGE SCALE GENOMIC DNA]</scope>
    <source>
        <strain evidence="2">LCS9</strain>
    </source>
</reference>
<evidence type="ECO:0008006" key="3">
    <source>
        <dbReference type="Google" id="ProtNLM"/>
    </source>
</evidence>
<dbReference type="Proteomes" id="UP000077177">
    <property type="component" value="Chromosome"/>
</dbReference>
<evidence type="ECO:0000313" key="1">
    <source>
        <dbReference type="EMBL" id="ANE51971.1"/>
    </source>
</evidence>
<dbReference type="KEGG" id="fla:SY85_17200"/>
<dbReference type="PROSITE" id="PS51318">
    <property type="entry name" value="TAT"/>
    <property type="match status" value="1"/>
</dbReference>
<dbReference type="RefSeq" id="WP_066406112.1">
    <property type="nucleotide sequence ID" value="NZ_CP011390.1"/>
</dbReference>
<sequence length="234" mass="25731">MQHDEKRHTSRRTFLGVLAGSTAAFSMASIASPLSAGAKAVNEHMETSPDDPEAWMKKVNGKHRVVFDVTRPNDMLPFAWPRIFLVTNEQTGTPEKENSVVVVLRHDGIPYALKDEMWAKYKLGEFFKADDMMTKAPAVRNPFWQPKAGDFKVPGIGNVAIGINELQQSGVQFLACNMALTVYSAVMAEKMNMKAEDVKKDWTAGLIPGIQVVPSGVWALGRAQEKGCGYVFAG</sequence>
<evidence type="ECO:0000313" key="2">
    <source>
        <dbReference type="Proteomes" id="UP000077177"/>
    </source>
</evidence>
<dbReference type="AlphaFoldDB" id="A0A172TXY5"/>
<proteinExistence type="predicted"/>
<dbReference type="SUPFAM" id="SSF75169">
    <property type="entry name" value="DsrEFH-like"/>
    <property type="match status" value="1"/>
</dbReference>
<dbReference type="InterPro" id="IPR027396">
    <property type="entry name" value="DsrEFH-like"/>
</dbReference>
<dbReference type="Gene3D" id="3.40.1260.10">
    <property type="entry name" value="DsrEFH-like"/>
    <property type="match status" value="1"/>
</dbReference>
<dbReference type="PATRIC" id="fig|1492898.3.peg.3739"/>
<gene>
    <name evidence="1" type="ORF">SY85_17200</name>
</gene>
<protein>
    <recommendedName>
        <fullName evidence="3">Tat (Twin-arginine translocation) pathway signal sequence containing protein</fullName>
    </recommendedName>
</protein>
<organism evidence="1 2">
    <name type="scientific">Flavisolibacter tropicus</name>
    <dbReference type="NCBI Taxonomy" id="1492898"/>
    <lineage>
        <taxon>Bacteria</taxon>
        <taxon>Pseudomonadati</taxon>
        <taxon>Bacteroidota</taxon>
        <taxon>Chitinophagia</taxon>
        <taxon>Chitinophagales</taxon>
        <taxon>Chitinophagaceae</taxon>
        <taxon>Flavisolibacter</taxon>
    </lineage>
</organism>
<dbReference type="InterPro" id="IPR006311">
    <property type="entry name" value="TAT_signal"/>
</dbReference>
<dbReference type="OrthoDB" id="1174147at2"/>